<dbReference type="InterPro" id="IPR018523">
    <property type="entry name" value="Isocitrate_lyase_ph_CS"/>
</dbReference>
<evidence type="ECO:0000256" key="10">
    <source>
        <dbReference type="SAM" id="MobiDB-lite"/>
    </source>
</evidence>
<dbReference type="PROSITE" id="PS50600">
    <property type="entry name" value="ULP_PROTEASE"/>
    <property type="match status" value="1"/>
</dbReference>
<dbReference type="InterPro" id="IPR003653">
    <property type="entry name" value="Peptidase_C48_C"/>
</dbReference>
<comment type="caution">
    <text evidence="13">The sequence shown here is derived from an EMBL/GenBank/DDBJ whole genome shotgun (WGS) entry which is preliminary data.</text>
</comment>
<dbReference type="InterPro" id="IPR012945">
    <property type="entry name" value="Tubulin-bd_cofactor_C_dom"/>
</dbReference>
<dbReference type="EMBL" id="CAXAMN010008335">
    <property type="protein sequence ID" value="CAK9024768.1"/>
    <property type="molecule type" value="Genomic_DNA"/>
</dbReference>
<feature type="compositionally biased region" description="Pro residues" evidence="10">
    <location>
        <begin position="1455"/>
        <end position="1474"/>
    </location>
</feature>
<dbReference type="InterPro" id="IPR016098">
    <property type="entry name" value="CAP/MinC_C"/>
</dbReference>
<dbReference type="InterPro" id="IPR006254">
    <property type="entry name" value="Isocitrate_lyase"/>
</dbReference>
<evidence type="ECO:0000256" key="9">
    <source>
        <dbReference type="ARBA" id="ARBA00023239"/>
    </source>
</evidence>
<evidence type="ECO:0000256" key="2">
    <source>
        <dbReference type="ARBA" id="ARBA00005234"/>
    </source>
</evidence>
<dbReference type="InterPro" id="IPR039556">
    <property type="entry name" value="ICL/PEPM"/>
</dbReference>
<dbReference type="InterPro" id="IPR006599">
    <property type="entry name" value="CARP_motif"/>
</dbReference>
<dbReference type="PANTHER" id="PTHR21631:SF3">
    <property type="entry name" value="BIFUNCTIONAL GLYOXYLATE CYCLE PROTEIN"/>
    <property type="match status" value="1"/>
</dbReference>
<reference evidence="13 14" key="1">
    <citation type="submission" date="2024-02" db="EMBL/GenBank/DDBJ databases">
        <authorList>
            <person name="Chen Y."/>
            <person name="Shah S."/>
            <person name="Dougan E. K."/>
            <person name="Thang M."/>
            <person name="Chan C."/>
        </authorList>
    </citation>
    <scope>NUCLEOTIDE SEQUENCE [LARGE SCALE GENOMIC DNA]</scope>
</reference>
<dbReference type="Pfam" id="PF02902">
    <property type="entry name" value="Peptidase_C48"/>
    <property type="match status" value="1"/>
</dbReference>
<dbReference type="Pfam" id="PF07986">
    <property type="entry name" value="TBCC"/>
    <property type="match status" value="1"/>
</dbReference>
<evidence type="ECO:0000256" key="6">
    <source>
        <dbReference type="ARBA" id="ARBA00022532"/>
    </source>
</evidence>
<dbReference type="Proteomes" id="UP001642484">
    <property type="component" value="Unassembled WGS sequence"/>
</dbReference>
<feature type="domain" description="C-CAP/cofactor C-like" evidence="12">
    <location>
        <begin position="252"/>
        <end position="407"/>
    </location>
</feature>
<keyword evidence="5" id="KW-0329">Glyoxylate bypass</keyword>
<comment type="pathway">
    <text evidence="1">Carbohydrate metabolism; glyoxylate cycle; (S)-malate from isocitrate: step 1/2.</text>
</comment>
<evidence type="ECO:0000313" key="14">
    <source>
        <dbReference type="Proteomes" id="UP001642484"/>
    </source>
</evidence>
<dbReference type="EC" id="4.1.3.1" evidence="4"/>
<proteinExistence type="inferred from homology"/>
<dbReference type="InterPro" id="IPR015813">
    <property type="entry name" value="Pyrv/PenolPyrv_kinase-like_dom"/>
</dbReference>
<dbReference type="InterPro" id="IPR040442">
    <property type="entry name" value="Pyrv_kinase-like_dom_sf"/>
</dbReference>
<evidence type="ECO:0000256" key="7">
    <source>
        <dbReference type="ARBA" id="ARBA00022670"/>
    </source>
</evidence>
<organism evidence="13 14">
    <name type="scientific">Durusdinium trenchii</name>
    <dbReference type="NCBI Taxonomy" id="1381693"/>
    <lineage>
        <taxon>Eukaryota</taxon>
        <taxon>Sar</taxon>
        <taxon>Alveolata</taxon>
        <taxon>Dinophyceae</taxon>
        <taxon>Suessiales</taxon>
        <taxon>Symbiodiniaceae</taxon>
        <taxon>Durusdinium</taxon>
    </lineage>
</organism>
<evidence type="ECO:0000256" key="3">
    <source>
        <dbReference type="ARBA" id="ARBA00008848"/>
    </source>
</evidence>
<comment type="similarity">
    <text evidence="3">Belongs to the TBCC family.</text>
</comment>
<dbReference type="InterPro" id="IPR038765">
    <property type="entry name" value="Papain-like_cys_pep_sf"/>
</dbReference>
<keyword evidence="14" id="KW-1185">Reference proteome</keyword>
<dbReference type="SUPFAM" id="SSF51621">
    <property type="entry name" value="Phosphoenolpyruvate/pyruvate domain"/>
    <property type="match status" value="1"/>
</dbReference>
<feature type="domain" description="Ubiquitin-like protease family profile" evidence="11">
    <location>
        <begin position="1157"/>
        <end position="1371"/>
    </location>
</feature>
<gene>
    <name evidence="13" type="ORF">CCMP2556_LOCUS15754</name>
</gene>
<dbReference type="SMART" id="SM00673">
    <property type="entry name" value="CARP"/>
    <property type="match status" value="2"/>
</dbReference>
<evidence type="ECO:0000256" key="4">
    <source>
        <dbReference type="ARBA" id="ARBA00012909"/>
    </source>
</evidence>
<comment type="similarity">
    <text evidence="2">Belongs to the peptidase C48 family.</text>
</comment>
<dbReference type="CDD" id="cd00377">
    <property type="entry name" value="ICL_PEPM"/>
    <property type="match status" value="1"/>
</dbReference>
<dbReference type="Gene3D" id="3.20.20.60">
    <property type="entry name" value="Phosphoenolpyruvate-binding domains"/>
    <property type="match status" value="1"/>
</dbReference>
<dbReference type="PROSITE" id="PS51329">
    <property type="entry name" value="C_CAP_COFACTOR_C"/>
    <property type="match status" value="1"/>
</dbReference>
<evidence type="ECO:0000256" key="5">
    <source>
        <dbReference type="ARBA" id="ARBA00022435"/>
    </source>
</evidence>
<keyword evidence="9" id="KW-0456">Lyase</keyword>
<keyword evidence="8" id="KW-0378">Hydrolase</keyword>
<protein>
    <recommendedName>
        <fullName evidence="4">isocitrate lyase</fullName>
        <ecNumber evidence="4">4.1.3.1</ecNumber>
    </recommendedName>
</protein>
<feature type="region of interest" description="Disordered" evidence="10">
    <location>
        <begin position="1441"/>
        <end position="1485"/>
    </location>
</feature>
<dbReference type="NCBIfam" id="TIGR01346">
    <property type="entry name" value="isocit_lyase"/>
    <property type="match status" value="1"/>
</dbReference>
<dbReference type="Gene3D" id="2.160.20.70">
    <property type="match status" value="1"/>
</dbReference>
<dbReference type="Gene3D" id="1.10.10.850">
    <property type="match status" value="1"/>
</dbReference>
<feature type="compositionally biased region" description="Pro residues" evidence="10">
    <location>
        <begin position="206"/>
        <end position="224"/>
    </location>
</feature>
<evidence type="ECO:0000256" key="1">
    <source>
        <dbReference type="ARBA" id="ARBA00004793"/>
    </source>
</evidence>
<dbReference type="PROSITE" id="PS00161">
    <property type="entry name" value="ISOCITRATE_LYASE"/>
    <property type="match status" value="1"/>
</dbReference>
<name>A0ABP0KEV2_9DINO</name>
<evidence type="ECO:0000313" key="13">
    <source>
        <dbReference type="EMBL" id="CAK9024768.1"/>
    </source>
</evidence>
<dbReference type="InterPro" id="IPR017901">
    <property type="entry name" value="C-CAP_CF_C-like"/>
</dbReference>
<dbReference type="Gene3D" id="1.10.418.20">
    <property type="match status" value="1"/>
</dbReference>
<dbReference type="Gene3D" id="3.30.310.130">
    <property type="entry name" value="Ubiquitin-related"/>
    <property type="match status" value="1"/>
</dbReference>
<evidence type="ECO:0000256" key="8">
    <source>
        <dbReference type="ARBA" id="ARBA00022801"/>
    </source>
</evidence>
<keyword evidence="7" id="KW-0645">Protease</keyword>
<sequence>MTLGSPPKRWANPERDACCRLIGEELRSYLGDYLGYGQEAKDSSRRRPHRRDFFEEFKAEAATRTAGQVDLPGLQTGAGPGAGVRPDDMPAVGVWMLGLLEWEPYLAAPTLDPTTQHRMTTFSLVFELVWFCPWVCQRFDCRSARAKGNVLSSTLELCSMPGPPLRGFSSARVRAGLGVKMQRQGAQTSKEHSQLGASLGVQISRMPPPPLPPPPASAPPPESLPEPQSDENEVGGEEEGVNITINCFPASPAEAFRARCSRVNTRDTARWGLVGERAPVFLGLNPYLIGKRKGCTVWRQPGGIIDHRYGGNCYEARIEDLVDCKVYVCDRTEQTFVDECSGCEVLIGTCEGATFVRDCRQCTFWVATRQLRTRNCVGCNFFLHSHTEPIIESSKDRAVVAETGGGPRLVFTGSWRFVASLDAQGLLPRAGAASEPGRYGPRGWPKTTGRTFPDTAAELLIAFILAGDCAVSGGVEPQVVASSEDADFERRVQEMKSWMSSERFKHTTRPYKVEDVVKLQGTFPLQFAGAKVSEKLYKMLREHQAKGTCSHTFGALDTVQVTQMAKYLTSVYVSGWQCSSTASTSNEPGPDVADYPYDTVPNKVDQLFRAQLFHDRKQYEERRRMSPADRAAAPAVDYLNPIIADADTGHGGITATMKLAKMFIENGAAGIHIEDQKPGTKKCGHMGGKVLVSTQEHIQRLIAIRLQADVLNSPLVLVARTDGEAATMIDSNIDPIDHPHIKGVTVKGVEPLFEAMRKGTDKDWEQRAGCMTFPEAVSKALKAKGKDSKQWEKDARKMSIDQMRKAAADMGCEVFFDWDSARSVEGYYRIKGSTEFCIERAIAFAPYADCIWMETGKPILVQAMQFAQEVRAAVPHQMLAYNLSPSFNWDSAGMTDAQMESFIWDLAKLGFCWQFITLAGFHCDALSIDLFAKEYATRGAYAYVSMIQREERKNKVETLTHQKWNLRCMNGREEDGLSHAAHEAAHQAAQSALAHAQVRSSLVAQLTLPPSRGLTLPQLVGRAQLWLQEESLHFAPEEVEEEDELDLIIPVSQLGEVEAKILGPETGVLGGLSVILNLSPPLAANGFALDFMAEGHRISMLTLEAVEGDPFEALATFKTWLSSATCAEQCVTLHGPKSLGLVPRPHQKGFGLRFQGAVLEERDVDLLEDEQWFNDTIMDFFLRLAVEVAPPQLQEELYVAKTQFFTRLSAAGASSGEKGWENVRTWTRSVTGGLASQRVLIYPVNEANLHWCAFFVCHPYRVMRTDDTRGHMEDLPRMVCLDSAWEPLPKEDHIKLLKGYLRRELFNTSGYGVQLEDSKRLEDKVTRSQMVARWKAAVCGLERMQAIETDVPKQQNVYDCGLYVLEFLLFLLRHPEKLTRLGLESHQAWFDQSTISHRRTQMRQLVVHLLQEGKAKGETDLSVLLKDQGLRARVHEALLSEPSPDEDLPWRPPKEPPPVKARPLPPPAVPPPVPAQAAAAEAKWWDWGEWSEDTRGWKRARRNDWC</sequence>
<dbReference type="PANTHER" id="PTHR21631">
    <property type="entry name" value="ISOCITRATE LYASE/MALATE SYNTHASE"/>
    <property type="match status" value="1"/>
</dbReference>
<accession>A0ABP0KEV2</accession>
<evidence type="ECO:0000259" key="12">
    <source>
        <dbReference type="PROSITE" id="PS51329"/>
    </source>
</evidence>
<dbReference type="SUPFAM" id="SSF54001">
    <property type="entry name" value="Cysteine proteinases"/>
    <property type="match status" value="1"/>
</dbReference>
<evidence type="ECO:0000259" key="11">
    <source>
        <dbReference type="PROSITE" id="PS50600"/>
    </source>
</evidence>
<keyword evidence="6" id="KW-0816">Tricarboxylic acid cycle</keyword>
<feature type="region of interest" description="Disordered" evidence="10">
    <location>
        <begin position="201"/>
        <end position="236"/>
    </location>
</feature>
<dbReference type="Pfam" id="PF00463">
    <property type="entry name" value="ICL"/>
    <property type="match status" value="1"/>
</dbReference>